<dbReference type="Pfam" id="PF01553">
    <property type="entry name" value="Acyltransferase"/>
    <property type="match status" value="1"/>
</dbReference>
<dbReference type="InterPro" id="IPR002123">
    <property type="entry name" value="Plipid/glycerol_acylTrfase"/>
</dbReference>
<dbReference type="GO" id="GO:0003841">
    <property type="term" value="F:1-acylglycerol-3-phosphate O-acyltransferase activity"/>
    <property type="evidence" value="ECO:0007669"/>
    <property type="project" value="TreeGrafter"/>
</dbReference>
<organism evidence="4 5">
    <name type="scientific">Anaeromonas frigoriresistens</name>
    <dbReference type="NCBI Taxonomy" id="2683708"/>
    <lineage>
        <taxon>Bacteria</taxon>
        <taxon>Bacillati</taxon>
        <taxon>Bacillota</taxon>
        <taxon>Tissierellia</taxon>
        <taxon>Tissierellales</taxon>
        <taxon>Thermohalobacteraceae</taxon>
        <taxon>Anaeromonas</taxon>
    </lineage>
</organism>
<evidence type="ECO:0000256" key="1">
    <source>
        <dbReference type="ARBA" id="ARBA00022679"/>
    </source>
</evidence>
<dbReference type="CDD" id="cd07989">
    <property type="entry name" value="LPLAT_AGPAT-like"/>
    <property type="match status" value="1"/>
</dbReference>
<dbReference type="EMBL" id="WSFT01000053">
    <property type="protein sequence ID" value="MBS4539940.1"/>
    <property type="molecule type" value="Genomic_DNA"/>
</dbReference>
<accession>A0A942UXJ6</accession>
<evidence type="ECO:0000259" key="3">
    <source>
        <dbReference type="SMART" id="SM00563"/>
    </source>
</evidence>
<evidence type="ECO:0000313" key="4">
    <source>
        <dbReference type="EMBL" id="MBS4539940.1"/>
    </source>
</evidence>
<keyword evidence="2 4" id="KW-0012">Acyltransferase</keyword>
<dbReference type="PANTHER" id="PTHR10434:SF40">
    <property type="entry name" value="1-ACYL-SN-GLYCEROL-3-PHOSPHATE ACYLTRANSFERASE"/>
    <property type="match status" value="1"/>
</dbReference>
<comment type="caution">
    <text evidence="4">The sequence shown here is derived from an EMBL/GenBank/DDBJ whole genome shotgun (WGS) entry which is preliminary data.</text>
</comment>
<protein>
    <submittedName>
        <fullName evidence="4">1-acyl-sn-glycerol-3-phosphate acyltransferase</fullName>
    </submittedName>
</protein>
<gene>
    <name evidence="4" type="ORF">GOQ27_15800</name>
</gene>
<sequence length="196" mass="22115">MGLYNFVRSVASVLFKMLYRVKVHGDKNVLVDSRMIICSNHIHYFDPVLVAVIFKNSQVHYIAKKELFKHKILGSFIEKLGTFPVDRDGADLSAIKRALKILKSDKVLGIFPEGKRVVKGEKIEAKPGVAMIAVKSKSPVVPVYIDTSYKLFSEINVYLGQPMELHNNQKGKLSIEEYKSISDDILKKIYSLKSNG</sequence>
<dbReference type="RefSeq" id="WP_203367845.1">
    <property type="nucleotide sequence ID" value="NZ_WSFT01000053.1"/>
</dbReference>
<dbReference type="GO" id="GO:0006654">
    <property type="term" value="P:phosphatidic acid biosynthetic process"/>
    <property type="evidence" value="ECO:0007669"/>
    <property type="project" value="TreeGrafter"/>
</dbReference>
<dbReference type="AlphaFoldDB" id="A0A942UXJ6"/>
<dbReference type="Proteomes" id="UP000724672">
    <property type="component" value="Unassembled WGS sequence"/>
</dbReference>
<keyword evidence="5" id="KW-1185">Reference proteome</keyword>
<feature type="domain" description="Phospholipid/glycerol acyltransferase" evidence="3">
    <location>
        <begin position="35"/>
        <end position="148"/>
    </location>
</feature>
<proteinExistence type="predicted"/>
<evidence type="ECO:0000256" key="2">
    <source>
        <dbReference type="ARBA" id="ARBA00023315"/>
    </source>
</evidence>
<reference evidence="4" key="1">
    <citation type="submission" date="2019-12" db="EMBL/GenBank/DDBJ databases">
        <title>Clostridiaceae gen. nov. sp. nov., isolated from sediment in Xinjiang, China.</title>
        <authorList>
            <person name="Zhang R."/>
        </authorList>
    </citation>
    <scope>NUCLEOTIDE SEQUENCE</scope>
    <source>
        <strain evidence="4">D2Q-11</strain>
    </source>
</reference>
<keyword evidence="1" id="KW-0808">Transferase</keyword>
<dbReference type="PANTHER" id="PTHR10434">
    <property type="entry name" value="1-ACYL-SN-GLYCEROL-3-PHOSPHATE ACYLTRANSFERASE"/>
    <property type="match status" value="1"/>
</dbReference>
<name>A0A942UXJ6_9FIRM</name>
<evidence type="ECO:0000313" key="5">
    <source>
        <dbReference type="Proteomes" id="UP000724672"/>
    </source>
</evidence>
<dbReference type="SMART" id="SM00563">
    <property type="entry name" value="PlsC"/>
    <property type="match status" value="1"/>
</dbReference>
<dbReference type="SUPFAM" id="SSF69593">
    <property type="entry name" value="Glycerol-3-phosphate (1)-acyltransferase"/>
    <property type="match status" value="1"/>
</dbReference>